<dbReference type="InterPro" id="IPR005502">
    <property type="entry name" value="Ribosyl_crysJ1"/>
</dbReference>
<dbReference type="GO" id="GO:0047407">
    <property type="term" value="F:ADP-ribosyl-[dinitrogen reductase] hydrolase activity"/>
    <property type="evidence" value="ECO:0007669"/>
    <property type="project" value="UniProtKB-EC"/>
</dbReference>
<keyword evidence="3" id="KW-0460">Magnesium</keyword>
<evidence type="ECO:0000313" key="5">
    <source>
        <dbReference type="Proteomes" id="UP000594463"/>
    </source>
</evidence>
<dbReference type="EMBL" id="CP065383">
    <property type="protein sequence ID" value="QPM68169.1"/>
    <property type="molecule type" value="Genomic_DNA"/>
</dbReference>
<evidence type="ECO:0000256" key="1">
    <source>
        <dbReference type="ARBA" id="ARBA00010702"/>
    </source>
</evidence>
<feature type="binding site" evidence="3">
    <location>
        <position position="71"/>
    </location>
    <ligand>
        <name>Mg(2+)</name>
        <dbReference type="ChEBI" id="CHEBI:18420"/>
        <label>1</label>
    </ligand>
</feature>
<feature type="binding site" evidence="3">
    <location>
        <position position="262"/>
    </location>
    <ligand>
        <name>Mg(2+)</name>
        <dbReference type="ChEBI" id="CHEBI:18420"/>
        <label>1</label>
    </ligand>
</feature>
<dbReference type="SUPFAM" id="SSF101478">
    <property type="entry name" value="ADP-ribosylglycohydrolase"/>
    <property type="match status" value="1"/>
</dbReference>
<dbReference type="InterPro" id="IPR036705">
    <property type="entry name" value="Ribosyl_crysJ1_sf"/>
</dbReference>
<organism evidence="4 5">
    <name type="scientific">Atribacter laminatus</name>
    <dbReference type="NCBI Taxonomy" id="2847778"/>
    <lineage>
        <taxon>Bacteria</taxon>
        <taxon>Pseudomonadati</taxon>
        <taxon>Atribacterota</taxon>
        <taxon>Atribacteria</taxon>
        <taxon>Atribacterales</taxon>
        <taxon>Atribacteraceae</taxon>
        <taxon>Atribacter</taxon>
    </lineage>
</organism>
<dbReference type="Gene3D" id="1.10.4080.10">
    <property type="entry name" value="ADP-ribosylation/Crystallin J1"/>
    <property type="match status" value="1"/>
</dbReference>
<keyword evidence="3" id="KW-0479">Metal-binding</keyword>
<dbReference type="PANTHER" id="PTHR16222">
    <property type="entry name" value="ADP-RIBOSYLGLYCOHYDROLASE"/>
    <property type="match status" value="1"/>
</dbReference>
<keyword evidence="4" id="KW-0326">Glycosidase</keyword>
<feature type="binding site" evidence="3">
    <location>
        <position position="70"/>
    </location>
    <ligand>
        <name>Mg(2+)</name>
        <dbReference type="ChEBI" id="CHEBI:18420"/>
        <label>1</label>
    </ligand>
</feature>
<evidence type="ECO:0000256" key="2">
    <source>
        <dbReference type="ARBA" id="ARBA00022801"/>
    </source>
</evidence>
<dbReference type="PANTHER" id="PTHR16222:SF24">
    <property type="entry name" value="ADP-RIBOSYLHYDROLASE ARH3"/>
    <property type="match status" value="1"/>
</dbReference>
<evidence type="ECO:0000256" key="3">
    <source>
        <dbReference type="PIRSR" id="PIRSR605502-1"/>
    </source>
</evidence>
<keyword evidence="5" id="KW-1185">Reference proteome</keyword>
<feature type="binding site" evidence="3">
    <location>
        <position position="72"/>
    </location>
    <ligand>
        <name>Mg(2+)</name>
        <dbReference type="ChEBI" id="CHEBI:18420"/>
        <label>1</label>
    </ligand>
</feature>
<dbReference type="RefSeq" id="WP_218113327.1">
    <property type="nucleotide sequence ID" value="NZ_CP065383.1"/>
</dbReference>
<comment type="similarity">
    <text evidence="1">Belongs to the ADP-ribosylglycohydrolase family.</text>
</comment>
<accession>A0A7T1ALK5</accession>
<dbReference type="KEGG" id="alam:RT761_01383"/>
<dbReference type="InterPro" id="IPR050792">
    <property type="entry name" value="ADP-ribosylglycohydrolase"/>
</dbReference>
<dbReference type="EC" id="3.2.2.24" evidence="4"/>
<reference evidence="4 5" key="1">
    <citation type="journal article" date="2021" name="Nat. Commun.">
        <title>Isolation of a member of the candidate phylum Atribacteria reveals a unique cell membrane structure.</title>
        <authorList>
            <person name="Taiki K."/>
            <person name="Nobu M.K."/>
            <person name="Kusada H."/>
            <person name="Meng X.-Y."/>
            <person name="Hosoki N."/>
            <person name="Uematsu K."/>
            <person name="Yoshioka H."/>
            <person name="Kamagata Y."/>
            <person name="Tamaki H."/>
        </authorList>
    </citation>
    <scope>NUCLEOTIDE SEQUENCE [LARGE SCALE GENOMIC DNA]</scope>
    <source>
        <strain evidence="4 5">RT761</strain>
    </source>
</reference>
<feature type="binding site" evidence="3">
    <location>
        <position position="259"/>
    </location>
    <ligand>
        <name>Mg(2+)</name>
        <dbReference type="ChEBI" id="CHEBI:18420"/>
        <label>1</label>
    </ligand>
</feature>
<name>A0A7T1ALK5_ATRLM</name>
<evidence type="ECO:0000313" key="4">
    <source>
        <dbReference type="EMBL" id="QPM68169.1"/>
    </source>
</evidence>
<keyword evidence="2 4" id="KW-0378">Hydrolase</keyword>
<protein>
    <submittedName>
        <fullName evidence="4">ADP-ribosyl-(Dinitrogen reductase) glycohydrolase</fullName>
        <ecNumber evidence="4">3.2.2.24</ecNumber>
    </submittedName>
</protein>
<gene>
    <name evidence="4" type="primary">draG</name>
    <name evidence="4" type="ORF">RT761_01383</name>
</gene>
<dbReference type="Proteomes" id="UP000594463">
    <property type="component" value="Chromosome"/>
</dbReference>
<comment type="cofactor">
    <cofactor evidence="3">
        <name>Mg(2+)</name>
        <dbReference type="ChEBI" id="CHEBI:18420"/>
    </cofactor>
    <text evidence="3">Binds 2 magnesium ions per subunit.</text>
</comment>
<feature type="binding site" evidence="3">
    <location>
        <position position="261"/>
    </location>
    <ligand>
        <name>Mg(2+)</name>
        <dbReference type="ChEBI" id="CHEBI:18420"/>
        <label>1</label>
    </ligand>
</feature>
<dbReference type="Pfam" id="PF03747">
    <property type="entry name" value="ADP_ribosyl_GH"/>
    <property type="match status" value="1"/>
</dbReference>
<dbReference type="AlphaFoldDB" id="A0A7T1ALK5"/>
<sequence>MIQHQELNSGRKDKGFIARAQGCLLGQLAGDALGSLVEFQSPEEIKLLYPNGIHELADGGTWNTIAGQPTDDSEMALMLARMLVRVGKYDPNKARIAYLYWLQSKPFDCGRTVSSGLKGYPNHESQANGSLMRISPLGIFGVNYDLEEVAEWARQDATITHPHPVCQQTNALFTMAISQAIRTGCGNQELYEQIEGWSIKMKIDESLLDTVHGAALSPPKDYISQQGWVLIAFHNALWQLLHSHNLEQGVVDTVMRGGDTDTNAAICGALLGAVYGRNAIPDQWLKTLLNCQPAAGLPQALRPRPECFWPVDVLELAEKLTLFRE</sequence>
<proteinExistence type="inferred from homology"/>
<dbReference type="GO" id="GO:0046872">
    <property type="term" value="F:metal ion binding"/>
    <property type="evidence" value="ECO:0007669"/>
    <property type="project" value="UniProtKB-KW"/>
</dbReference>